<accession>A0A0F9B7E9</accession>
<sequence>WGPGIALVWANGRAAKINLRLEDRKFGVVGGDGLRITGGPVTHERPETVRIVLDDQTVHFLAKAGTRWRLIDSQSRNNLQGDPVAVRLGKLAENGSWEDFPGVPGTHGKCAFRHLRVLGK</sequence>
<evidence type="ECO:0000313" key="1">
    <source>
        <dbReference type="EMBL" id="KKK86614.1"/>
    </source>
</evidence>
<evidence type="ECO:0008006" key="2">
    <source>
        <dbReference type="Google" id="ProtNLM"/>
    </source>
</evidence>
<feature type="non-terminal residue" evidence="1">
    <location>
        <position position="1"/>
    </location>
</feature>
<organism evidence="1">
    <name type="scientific">marine sediment metagenome</name>
    <dbReference type="NCBI Taxonomy" id="412755"/>
    <lineage>
        <taxon>unclassified sequences</taxon>
        <taxon>metagenomes</taxon>
        <taxon>ecological metagenomes</taxon>
    </lineage>
</organism>
<protein>
    <recommendedName>
        <fullName evidence="2">3-keto-disaccharide hydrolase domain-containing protein</fullName>
    </recommendedName>
</protein>
<dbReference type="AlphaFoldDB" id="A0A0F9B7E9"/>
<proteinExistence type="predicted"/>
<reference evidence="1" key="1">
    <citation type="journal article" date="2015" name="Nature">
        <title>Complex archaea that bridge the gap between prokaryotes and eukaryotes.</title>
        <authorList>
            <person name="Spang A."/>
            <person name="Saw J.H."/>
            <person name="Jorgensen S.L."/>
            <person name="Zaremba-Niedzwiedzka K."/>
            <person name="Martijn J."/>
            <person name="Lind A.E."/>
            <person name="van Eijk R."/>
            <person name="Schleper C."/>
            <person name="Guy L."/>
            <person name="Ettema T.J."/>
        </authorList>
    </citation>
    <scope>NUCLEOTIDE SEQUENCE</scope>
</reference>
<name>A0A0F9B7E9_9ZZZZ</name>
<comment type="caution">
    <text evidence="1">The sequence shown here is derived from an EMBL/GenBank/DDBJ whole genome shotgun (WGS) entry which is preliminary data.</text>
</comment>
<dbReference type="EMBL" id="LAZR01050764">
    <property type="protein sequence ID" value="KKK86614.1"/>
    <property type="molecule type" value="Genomic_DNA"/>
</dbReference>
<gene>
    <name evidence="1" type="ORF">LCGC14_2761470</name>
</gene>